<evidence type="ECO:0000313" key="4">
    <source>
        <dbReference type="Proteomes" id="UP000010808"/>
    </source>
</evidence>
<evidence type="ECO:0000256" key="1">
    <source>
        <dbReference type="SAM" id="MobiDB-lite"/>
    </source>
</evidence>
<dbReference type="AlphaFoldDB" id="L0R8R9"/>
<sequence length="160" mass="17769">MRRNERRNTNSKLLCLACFEDRLASVFDNASELKLFRVEDNKICPAGYLSLPSKDPKDRTSAIITCGATFLICGAICGCTRNDLEQSGIKVIPWIRGMVDEILEAYMQNCLENFMMPGCGGRVGAHGKCRQEGRGFRNQRSGQGAGRLAGISMRTESRRN</sequence>
<dbReference type="Pfam" id="PF02579">
    <property type="entry name" value="Nitro_FeMo-Co"/>
    <property type="match status" value="1"/>
</dbReference>
<dbReference type="STRING" id="1121451.DESAM_20284"/>
<dbReference type="EMBL" id="FO203522">
    <property type="protein sequence ID" value="CCO22575.1"/>
    <property type="molecule type" value="Genomic_DNA"/>
</dbReference>
<feature type="region of interest" description="Disordered" evidence="1">
    <location>
        <begin position="134"/>
        <end position="160"/>
    </location>
</feature>
<dbReference type="Gene3D" id="3.30.420.130">
    <property type="entry name" value="Dinitrogenase iron-molybdenum cofactor biosynthesis domain"/>
    <property type="match status" value="1"/>
</dbReference>
<dbReference type="HOGENOM" id="CLU_126461_0_0_7"/>
<dbReference type="InterPro" id="IPR003731">
    <property type="entry name" value="Di-Nase_FeMo-co_biosynth"/>
</dbReference>
<name>L0R8R9_9BACT</name>
<dbReference type="Proteomes" id="UP000010808">
    <property type="component" value="Chromosome"/>
</dbReference>
<evidence type="ECO:0000259" key="2">
    <source>
        <dbReference type="Pfam" id="PF02579"/>
    </source>
</evidence>
<feature type="domain" description="Dinitrogenase iron-molybdenum cofactor biosynthesis" evidence="2">
    <location>
        <begin position="21"/>
        <end position="107"/>
    </location>
</feature>
<dbReference type="RefSeq" id="WP_015335185.1">
    <property type="nucleotide sequence ID" value="NC_020055.1"/>
</dbReference>
<protein>
    <recommendedName>
        <fullName evidence="2">Dinitrogenase iron-molybdenum cofactor biosynthesis domain-containing protein</fullName>
    </recommendedName>
</protein>
<dbReference type="SUPFAM" id="SSF53146">
    <property type="entry name" value="Nitrogenase accessory factor-like"/>
    <property type="match status" value="1"/>
</dbReference>
<dbReference type="OrthoDB" id="280278at2"/>
<dbReference type="InterPro" id="IPR036105">
    <property type="entry name" value="DiNase_FeMo-co_biosyn_sf"/>
</dbReference>
<dbReference type="PATRIC" id="fig|1121451.3.peg.559"/>
<accession>L0R8R9</accession>
<keyword evidence="4" id="KW-1185">Reference proteome</keyword>
<proteinExistence type="predicted"/>
<evidence type="ECO:0000313" key="3">
    <source>
        <dbReference type="EMBL" id="CCO22575.1"/>
    </source>
</evidence>
<dbReference type="eggNOG" id="COG1433">
    <property type="taxonomic scope" value="Bacteria"/>
</dbReference>
<organism evidence="3 4">
    <name type="scientific">Maridesulfovibrio hydrothermalis AM13 = DSM 14728</name>
    <dbReference type="NCBI Taxonomy" id="1121451"/>
    <lineage>
        <taxon>Bacteria</taxon>
        <taxon>Pseudomonadati</taxon>
        <taxon>Thermodesulfobacteriota</taxon>
        <taxon>Desulfovibrionia</taxon>
        <taxon>Desulfovibrionales</taxon>
        <taxon>Desulfovibrionaceae</taxon>
        <taxon>Maridesulfovibrio</taxon>
    </lineage>
</organism>
<dbReference type="KEGG" id="dhy:DESAM_20284"/>
<reference evidence="3 4" key="1">
    <citation type="submission" date="2012-10" db="EMBL/GenBank/DDBJ databases">
        <authorList>
            <person name="Genoscope - CEA"/>
        </authorList>
    </citation>
    <scope>NUCLEOTIDE SEQUENCE [LARGE SCALE GENOMIC DNA]</scope>
    <source>
        <strain evidence="4">AM13 / DSM 14728</strain>
    </source>
</reference>
<gene>
    <name evidence="3" type="ORF">DESAM_20284</name>
</gene>